<dbReference type="EMBL" id="FQYN01000014">
    <property type="protein sequence ID" value="SHJ85394.1"/>
    <property type="molecule type" value="Genomic_DNA"/>
</dbReference>
<keyword evidence="1" id="KW-0732">Signal</keyword>
<protein>
    <submittedName>
        <fullName evidence="2">Uncharacterized protein</fullName>
    </submittedName>
</protein>
<dbReference type="RefSeq" id="WP_073112780.1">
    <property type="nucleotide sequence ID" value="NZ_FQYN01000014.1"/>
</dbReference>
<keyword evidence="3" id="KW-1185">Reference proteome</keyword>
<sequence length="250" mass="28924">MGIRSIVFVGLLASAQFAAAQCIDQEKITYGGDWGYTDYIHRCPMYQFAYGGTESKEWGVLNDPVSMSQAPAIVLQLKRMVEDSIRRYAGAKFYQQLHFNAVEMVMPEQLSRFKKAGRRDVTLEYCKAKYFFYYEFKPDSLATHHYGVAIDRHNKIISPFTFPKASEYQPIDLSFSYCQLLRIAEQAQPNIKPVDTIRMEYDSKEKRFYWLVSQEVVDQHEGINYFNQVLIDAADLTKTQTSRGKVTVSY</sequence>
<name>A0A1M6MPN5_9BACT</name>
<proteinExistence type="predicted"/>
<evidence type="ECO:0000313" key="3">
    <source>
        <dbReference type="Proteomes" id="UP000184418"/>
    </source>
</evidence>
<feature type="signal peptide" evidence="1">
    <location>
        <begin position="1"/>
        <end position="20"/>
    </location>
</feature>
<evidence type="ECO:0000313" key="2">
    <source>
        <dbReference type="EMBL" id="SHJ85394.1"/>
    </source>
</evidence>
<dbReference type="Proteomes" id="UP000184418">
    <property type="component" value="Unassembled WGS sequence"/>
</dbReference>
<gene>
    <name evidence="2" type="ORF">SAMN02745146_0355</name>
</gene>
<feature type="chain" id="PRO_5012500321" evidence="1">
    <location>
        <begin position="21"/>
        <end position="250"/>
    </location>
</feature>
<evidence type="ECO:0000256" key="1">
    <source>
        <dbReference type="SAM" id="SignalP"/>
    </source>
</evidence>
<dbReference type="OrthoDB" id="893297at2"/>
<organism evidence="2 3">
    <name type="scientific">Hymenobacter daecheongensis DSM 21074</name>
    <dbReference type="NCBI Taxonomy" id="1121955"/>
    <lineage>
        <taxon>Bacteria</taxon>
        <taxon>Pseudomonadati</taxon>
        <taxon>Bacteroidota</taxon>
        <taxon>Cytophagia</taxon>
        <taxon>Cytophagales</taxon>
        <taxon>Hymenobacteraceae</taxon>
        <taxon>Hymenobacter</taxon>
    </lineage>
</organism>
<accession>A0A1M6MPN5</accession>
<dbReference type="AlphaFoldDB" id="A0A1M6MPN5"/>
<reference evidence="2 3" key="1">
    <citation type="submission" date="2016-11" db="EMBL/GenBank/DDBJ databases">
        <authorList>
            <person name="Jaros S."/>
            <person name="Januszkiewicz K."/>
            <person name="Wedrychowicz H."/>
        </authorList>
    </citation>
    <scope>NUCLEOTIDE SEQUENCE [LARGE SCALE GENOMIC DNA]</scope>
    <source>
        <strain evidence="2 3">DSM 21074</strain>
    </source>
</reference>